<protein>
    <submittedName>
        <fullName evidence="2 3">Uncharacterized protein</fullName>
    </submittedName>
</protein>
<feature type="compositionally biased region" description="Low complexity" evidence="1">
    <location>
        <begin position="12"/>
        <end position="24"/>
    </location>
</feature>
<dbReference type="EnsemblPlants" id="PNT64418">
    <property type="protein sequence ID" value="PNT64418"/>
    <property type="gene ID" value="BRADI_4g28334v3"/>
</dbReference>
<dbReference type="EMBL" id="CM000883">
    <property type="protein sequence ID" value="PNT64419.1"/>
    <property type="molecule type" value="Genomic_DNA"/>
</dbReference>
<evidence type="ECO:0000256" key="1">
    <source>
        <dbReference type="SAM" id="MobiDB-lite"/>
    </source>
</evidence>
<dbReference type="Proteomes" id="UP000008810">
    <property type="component" value="Chromosome 4"/>
</dbReference>
<proteinExistence type="predicted"/>
<reference evidence="3" key="3">
    <citation type="submission" date="2018-08" db="UniProtKB">
        <authorList>
            <consortium name="EnsemblPlants"/>
        </authorList>
    </citation>
    <scope>IDENTIFICATION</scope>
    <source>
        <strain evidence="3">cv. Bd21</strain>
    </source>
</reference>
<evidence type="ECO:0000313" key="3">
    <source>
        <dbReference type="EnsemblPlants" id="PNT64418"/>
    </source>
</evidence>
<reference evidence="2" key="2">
    <citation type="submission" date="2017-06" db="EMBL/GenBank/DDBJ databases">
        <title>WGS assembly of Brachypodium distachyon.</title>
        <authorList>
            <consortium name="The International Brachypodium Initiative"/>
            <person name="Lucas S."/>
            <person name="Harmon-Smith M."/>
            <person name="Lail K."/>
            <person name="Tice H."/>
            <person name="Grimwood J."/>
            <person name="Bruce D."/>
            <person name="Barry K."/>
            <person name="Shu S."/>
            <person name="Lindquist E."/>
            <person name="Wang M."/>
            <person name="Pitluck S."/>
            <person name="Vogel J.P."/>
            <person name="Garvin D.F."/>
            <person name="Mockler T.C."/>
            <person name="Schmutz J."/>
            <person name="Rokhsar D."/>
            <person name="Bevan M.W."/>
        </authorList>
    </citation>
    <scope>NUCLEOTIDE SEQUENCE</scope>
    <source>
        <strain evidence="2">Bd21</strain>
    </source>
</reference>
<evidence type="ECO:0000313" key="2">
    <source>
        <dbReference type="EMBL" id="PNT64418.1"/>
    </source>
</evidence>
<organism evidence="2">
    <name type="scientific">Brachypodium distachyon</name>
    <name type="common">Purple false brome</name>
    <name type="synonym">Trachynia distachya</name>
    <dbReference type="NCBI Taxonomy" id="15368"/>
    <lineage>
        <taxon>Eukaryota</taxon>
        <taxon>Viridiplantae</taxon>
        <taxon>Streptophyta</taxon>
        <taxon>Embryophyta</taxon>
        <taxon>Tracheophyta</taxon>
        <taxon>Spermatophyta</taxon>
        <taxon>Magnoliopsida</taxon>
        <taxon>Liliopsida</taxon>
        <taxon>Poales</taxon>
        <taxon>Poaceae</taxon>
        <taxon>BOP clade</taxon>
        <taxon>Pooideae</taxon>
        <taxon>Stipodae</taxon>
        <taxon>Brachypodieae</taxon>
        <taxon>Brachypodium</taxon>
    </lineage>
</organism>
<dbReference type="Gramene" id="PNT64418">
    <property type="protein sequence ID" value="PNT64418"/>
    <property type="gene ID" value="BRADI_4g28334v3"/>
</dbReference>
<reference evidence="2 3" key="1">
    <citation type="journal article" date="2010" name="Nature">
        <title>Genome sequencing and analysis of the model grass Brachypodium distachyon.</title>
        <authorList>
            <consortium name="International Brachypodium Initiative"/>
        </authorList>
    </citation>
    <scope>NUCLEOTIDE SEQUENCE [LARGE SCALE GENOMIC DNA]</scope>
    <source>
        <strain evidence="2 3">Bd21</strain>
    </source>
</reference>
<name>A0A2K2CQU7_BRADI</name>
<dbReference type="Gramene" id="PNT64419">
    <property type="protein sequence ID" value="PNT64419"/>
    <property type="gene ID" value="BRADI_4g28334v3"/>
</dbReference>
<feature type="region of interest" description="Disordered" evidence="1">
    <location>
        <begin position="1"/>
        <end position="76"/>
    </location>
</feature>
<dbReference type="InParanoid" id="A0A2K2CQU7"/>
<evidence type="ECO:0000313" key="4">
    <source>
        <dbReference type="Proteomes" id="UP000008810"/>
    </source>
</evidence>
<gene>
    <name evidence="2" type="ORF">BRADI_4g28334v3</name>
</gene>
<dbReference type="EMBL" id="CM000883">
    <property type="protein sequence ID" value="PNT64418.1"/>
    <property type="molecule type" value="Genomic_DNA"/>
</dbReference>
<dbReference type="AlphaFoldDB" id="A0A2K2CQU7"/>
<accession>A0A2K2CQU7</accession>
<keyword evidence="4" id="KW-1185">Reference proteome</keyword>
<sequence length="91" mass="9425">MRGGGRVCSPRAGGAAQQALTQGDQGRRRSSTLAPRLPAIEPTPSTVPRVAGESSGGADESATSPGDSNESSRRWSCHRLDLLSLPLLARS</sequence>
<dbReference type="EnsemblPlants" id="PNT64419">
    <property type="protein sequence ID" value="PNT64419"/>
    <property type="gene ID" value="BRADI_4g28334v3"/>
</dbReference>